<proteinExistence type="predicted"/>
<dbReference type="RefSeq" id="WP_148783844.1">
    <property type="nucleotide sequence ID" value="NZ_VNHU01000015.1"/>
</dbReference>
<sequence length="63" mass="7350">MKKILQTQGLTIINSIKRFFRTLMQIPSFFSTLIQREKKISGDATHLRLLIMNSKNQNIGAEW</sequence>
<evidence type="ECO:0000313" key="1">
    <source>
        <dbReference type="EMBL" id="TYP69973.1"/>
    </source>
</evidence>
<dbReference type="AlphaFoldDB" id="A0A5S5BWH7"/>
<organism evidence="1 2">
    <name type="scientific">Aquimarina intermedia</name>
    <dbReference type="NCBI Taxonomy" id="350814"/>
    <lineage>
        <taxon>Bacteria</taxon>
        <taxon>Pseudomonadati</taxon>
        <taxon>Bacteroidota</taxon>
        <taxon>Flavobacteriia</taxon>
        <taxon>Flavobacteriales</taxon>
        <taxon>Flavobacteriaceae</taxon>
        <taxon>Aquimarina</taxon>
    </lineage>
</organism>
<dbReference type="EMBL" id="VNHU01000015">
    <property type="protein sequence ID" value="TYP69973.1"/>
    <property type="molecule type" value="Genomic_DNA"/>
</dbReference>
<accession>A0A5S5BWH7</accession>
<gene>
    <name evidence="1" type="ORF">BD809_11538</name>
</gene>
<dbReference type="Proteomes" id="UP000324376">
    <property type="component" value="Unassembled WGS sequence"/>
</dbReference>
<reference evidence="1 2" key="1">
    <citation type="submission" date="2019-07" db="EMBL/GenBank/DDBJ databases">
        <title>Genomic Encyclopedia of Archaeal and Bacterial Type Strains, Phase II (KMG-II): from individual species to whole genera.</title>
        <authorList>
            <person name="Goeker M."/>
        </authorList>
    </citation>
    <scope>NUCLEOTIDE SEQUENCE [LARGE SCALE GENOMIC DNA]</scope>
    <source>
        <strain evidence="1 2">DSM 17527</strain>
    </source>
</reference>
<name>A0A5S5BWH7_9FLAO</name>
<protein>
    <submittedName>
        <fullName evidence="1">Uncharacterized protein</fullName>
    </submittedName>
</protein>
<comment type="caution">
    <text evidence="1">The sequence shown here is derived from an EMBL/GenBank/DDBJ whole genome shotgun (WGS) entry which is preliminary data.</text>
</comment>
<evidence type="ECO:0000313" key="2">
    <source>
        <dbReference type="Proteomes" id="UP000324376"/>
    </source>
</evidence>
<keyword evidence="2" id="KW-1185">Reference proteome</keyword>